<evidence type="ECO:0000313" key="1">
    <source>
        <dbReference type="EMBL" id="CEH18461.1"/>
    </source>
</evidence>
<evidence type="ECO:0000313" key="2">
    <source>
        <dbReference type="Proteomes" id="UP000054845"/>
    </source>
</evidence>
<sequence length="649" mass="73604">MPSNRDSGNYDMIDLDLYLTSIPTPPARPPVGYTYPPGWLDDVKLFKGLDRSGVKAQIEKLRKIYSDQLNSVAGVDLKKAMSNFSDATGMVFPPNDLQHQDERRPQMDWDESTFGALAAGVCALNESVKTAIQAFGLEGKQVKSIDYSDSQKNIGGVYGTRIELYKQDMSGQYFAPRPGFAIRRNSLQNEADFSTVTRYIAATNDEPDGDASYPVLAHRMGVALRKDAQGKESVQPALLKKAANYMYGLTLHELGHFSQYCNAPVWDLEVKKAKHQSRFYNELTKLALARGQAEPSYWCRGKTQTISKHLYDVGCQISEEAVAATNWHDQVGLEAPFKKLSQWFPKGASVRNAVGNTIFDKYDFDEHVEGAALKEYRVELENAKISATEEEKYVQKLINLVNIAKEWVELRISYEYQLSKQACNLVNLVKVLDAAHRGDTTIQPPRGLDVVVEFTWYLRQFYDTAQKKTIAAIGEELKKPLSRAAGKEEVERRQLMNAIWQDVYPDLFKINQLKTSQTDPDELQRLEARRYERVFAFGASQKFFNRFAMEFHAELTKVSKGAPEEFLLNPVRDQRQVGAASLDKDLDWRLPRDKESRGKCPTEKQLGILFEYSISDRHLYDGDKPAVFPADPYEAFIARPIWAPKPKVP</sequence>
<dbReference type="Proteomes" id="UP000054845">
    <property type="component" value="Unassembled WGS sequence"/>
</dbReference>
<keyword evidence="2" id="KW-1185">Reference proteome</keyword>
<dbReference type="OrthoDB" id="10486959at2759"/>
<accession>A0A0P1BNH7</accession>
<reference evidence="2" key="1">
    <citation type="submission" date="2014-09" db="EMBL/GenBank/DDBJ databases">
        <authorList>
            <person name="Sharma Rahul"/>
            <person name="Thines Marco"/>
        </authorList>
    </citation>
    <scope>NUCLEOTIDE SEQUENCE [LARGE SCALE GENOMIC DNA]</scope>
</reference>
<organism evidence="1 2">
    <name type="scientific">Ceraceosorus bombacis</name>
    <dbReference type="NCBI Taxonomy" id="401625"/>
    <lineage>
        <taxon>Eukaryota</taxon>
        <taxon>Fungi</taxon>
        <taxon>Dikarya</taxon>
        <taxon>Basidiomycota</taxon>
        <taxon>Ustilaginomycotina</taxon>
        <taxon>Exobasidiomycetes</taxon>
        <taxon>Ceraceosorales</taxon>
        <taxon>Ceraceosoraceae</taxon>
        <taxon>Ceraceosorus</taxon>
    </lineage>
</organism>
<dbReference type="EMBL" id="CCYA01000270">
    <property type="protein sequence ID" value="CEH18461.1"/>
    <property type="molecule type" value="Genomic_DNA"/>
</dbReference>
<protein>
    <submittedName>
        <fullName evidence="1">Uncharacterized protein</fullName>
    </submittedName>
</protein>
<dbReference type="AlphaFoldDB" id="A0A0P1BNH7"/>
<name>A0A0P1BNH7_9BASI</name>
<proteinExistence type="predicted"/>